<comment type="caution">
    <text evidence="2">The sequence shown here is derived from an EMBL/GenBank/DDBJ whole genome shotgun (WGS) entry which is preliminary data.</text>
</comment>
<feature type="compositionally biased region" description="Basic and acidic residues" evidence="1">
    <location>
        <begin position="476"/>
        <end position="491"/>
    </location>
</feature>
<dbReference type="OrthoDB" id="1572276at2759"/>
<feature type="compositionally biased region" description="Basic and acidic residues" evidence="1">
    <location>
        <begin position="189"/>
        <end position="199"/>
    </location>
</feature>
<dbReference type="AlphaFoldDB" id="A0A8S0THB5"/>
<dbReference type="Gramene" id="OE9A009043T1">
    <property type="protein sequence ID" value="OE9A009043C1"/>
    <property type="gene ID" value="OE9A009043"/>
</dbReference>
<evidence type="ECO:0000256" key="1">
    <source>
        <dbReference type="SAM" id="MobiDB-lite"/>
    </source>
</evidence>
<organism evidence="2 3">
    <name type="scientific">Olea europaea subsp. europaea</name>
    <dbReference type="NCBI Taxonomy" id="158383"/>
    <lineage>
        <taxon>Eukaryota</taxon>
        <taxon>Viridiplantae</taxon>
        <taxon>Streptophyta</taxon>
        <taxon>Embryophyta</taxon>
        <taxon>Tracheophyta</taxon>
        <taxon>Spermatophyta</taxon>
        <taxon>Magnoliopsida</taxon>
        <taxon>eudicotyledons</taxon>
        <taxon>Gunneridae</taxon>
        <taxon>Pentapetalae</taxon>
        <taxon>asterids</taxon>
        <taxon>lamiids</taxon>
        <taxon>Lamiales</taxon>
        <taxon>Oleaceae</taxon>
        <taxon>Oleeae</taxon>
        <taxon>Olea</taxon>
    </lineage>
</organism>
<feature type="compositionally biased region" description="Polar residues" evidence="1">
    <location>
        <begin position="178"/>
        <end position="188"/>
    </location>
</feature>
<name>A0A8S0THB5_OLEEU</name>
<accession>A0A8S0THB5</accession>
<gene>
    <name evidence="2" type="ORF">OLEA9_A009043</name>
</gene>
<keyword evidence="3" id="KW-1185">Reference proteome</keyword>
<feature type="region of interest" description="Disordered" evidence="1">
    <location>
        <begin position="169"/>
        <end position="242"/>
    </location>
</feature>
<evidence type="ECO:0000313" key="3">
    <source>
        <dbReference type="Proteomes" id="UP000594638"/>
    </source>
</evidence>
<feature type="region of interest" description="Disordered" evidence="1">
    <location>
        <begin position="407"/>
        <end position="523"/>
    </location>
</feature>
<protein>
    <submittedName>
        <fullName evidence="2">Uncharacterized protein</fullName>
    </submittedName>
</protein>
<feature type="compositionally biased region" description="Low complexity" evidence="1">
    <location>
        <begin position="346"/>
        <end position="356"/>
    </location>
</feature>
<feature type="region of interest" description="Disordered" evidence="1">
    <location>
        <begin position="258"/>
        <end position="277"/>
    </location>
</feature>
<dbReference type="Proteomes" id="UP000594638">
    <property type="component" value="Unassembled WGS sequence"/>
</dbReference>
<feature type="compositionally biased region" description="Basic and acidic residues" evidence="1">
    <location>
        <begin position="220"/>
        <end position="230"/>
    </location>
</feature>
<dbReference type="EMBL" id="CACTIH010007242">
    <property type="protein sequence ID" value="CAA3004978.1"/>
    <property type="molecule type" value="Genomic_DNA"/>
</dbReference>
<evidence type="ECO:0000313" key="2">
    <source>
        <dbReference type="EMBL" id="CAA3004978.1"/>
    </source>
</evidence>
<proteinExistence type="predicted"/>
<feature type="region of interest" description="Disordered" evidence="1">
    <location>
        <begin position="285"/>
        <end position="364"/>
    </location>
</feature>
<sequence length="581" mass="63079">MEGPSEDNLTMEVREEEMISPLNGDSSLRIAHFLRPSVTFIDGPVPDPPLDSVNPTMIESSVHLKANFAGKIGDAILYIPARLFESDVTIRYMKWWKKLRFTRIGMTEIREGGKSTSRGSEIEERKGFSKMKSVNDALASPSGFPPKPNSTKAGVSGIEDNIIGKIFKEESDGIRLPQNDTQRKSTLSCDKDGTKDDFHGNSTSAMSKRGVTETISGKKSGKDGTTKVDSEGNTTSKGHEREEIKGFLKMKSVDDVLAPPASIPPKPNSTKAGVSGIKGNVAGKFFEEESGGIRLPQKDTPRKSTSSCANDGTKDDFHGNSISETSKREATEIILGKKSGKDVTNKAGSDGKSMSKGSKREETEGFFKMESVEDVLAPPPGFPPKPNSMKAGVSCIKDKSIVGKILREDSNGIRLPQKDAQRKSTLSCTIDGNKDDFHGHDNSERSKRKVTESLSRKKSIKDALVPPPPGSSPKRTRVEAGDSGFKDKETGVEMFVVESDVNSQPQDEPAEPDLENKSAGPKKSWRAAVNYRSEGHAESCSQTTLEAPGMGLEERICTIEKLCAWLKSGNCCLGDIKLCKR</sequence>
<feature type="compositionally biased region" description="Basic and acidic residues" evidence="1">
    <location>
        <begin position="432"/>
        <end position="455"/>
    </location>
</feature>
<reference evidence="2 3" key="1">
    <citation type="submission" date="2019-12" db="EMBL/GenBank/DDBJ databases">
        <authorList>
            <person name="Alioto T."/>
            <person name="Alioto T."/>
            <person name="Gomez Garrido J."/>
        </authorList>
    </citation>
    <scope>NUCLEOTIDE SEQUENCE [LARGE SCALE GENOMIC DNA]</scope>
</reference>
<feature type="compositionally biased region" description="Basic and acidic residues" evidence="1">
    <location>
        <begin position="407"/>
        <end position="422"/>
    </location>
</feature>